<dbReference type="InterPro" id="IPR039875">
    <property type="entry name" value="LENG1-like"/>
</dbReference>
<dbReference type="PANTHER" id="PTHR22093:SF0">
    <property type="entry name" value="LEUKOCYTE RECEPTOR CLUSTER MEMBER 1"/>
    <property type="match status" value="1"/>
</dbReference>
<evidence type="ECO:0000313" key="3">
    <source>
        <dbReference type="EMBL" id="JAV32010.1"/>
    </source>
</evidence>
<feature type="region of interest" description="Disordered" evidence="1">
    <location>
        <begin position="287"/>
        <end position="323"/>
    </location>
</feature>
<dbReference type="EMBL" id="GFDL01003035">
    <property type="protein sequence ID" value="JAV32010.1"/>
    <property type="molecule type" value="Transcribed_RNA"/>
</dbReference>
<sequence length="340" mass="39733">MNILPKKSWHVRNKDNIARVRRDEAKAAEEEKERQRRIALADQEAKINFLRQKARQQVGAPETTTTTSGELEARLNRKEHVNFFEDLESGRDDGVKRKNVDYEREKKEEQEKYEKQVGYLTYLGQDTNEATGRRDWYDVAPKRDETVDEDGKKIEVGLKTKEYNDPLNVMRRYMPGMRTKTLPSAKKVEEEKESVASTSGQFQYQSLTGKGNESSSKRKRRRSSSGSESAPRRKKKAKHHKKKSRKEKKKRKRRRSTSTSSDQSTDEEQRRIKKAKLELLRRQRLAREQEEKVRTEKLLAKMRGDPEPKAKEPTPAPAAPVVKQKYNSQFNPELAKQNFE</sequence>
<accession>A0A1Q3FWN0</accession>
<dbReference type="Pfam" id="PF10197">
    <property type="entry name" value="Cir_N"/>
    <property type="match status" value="1"/>
</dbReference>
<evidence type="ECO:0000259" key="2">
    <source>
        <dbReference type="SMART" id="SM01083"/>
    </source>
</evidence>
<dbReference type="PANTHER" id="PTHR22093">
    <property type="entry name" value="LEUKOCYTE RECEPTOR CLUSTER LRC MEMBER 1"/>
    <property type="match status" value="1"/>
</dbReference>
<reference evidence="3" key="1">
    <citation type="submission" date="2017-01" db="EMBL/GenBank/DDBJ databases">
        <title>A deep insight into the sialotranscriptome of adult male and female Cluex tarsalis mosquitoes.</title>
        <authorList>
            <person name="Ribeiro J.M."/>
            <person name="Moreira F."/>
            <person name="Bernard K.A."/>
            <person name="Calvo E."/>
        </authorList>
    </citation>
    <scope>NUCLEOTIDE SEQUENCE</scope>
    <source>
        <strain evidence="3">Kern County</strain>
        <tissue evidence="3">Salivary glands</tissue>
    </source>
</reference>
<keyword evidence="3" id="KW-0675">Receptor</keyword>
<feature type="domain" description="CBF1-interacting co-repressor CIR N-terminal" evidence="2">
    <location>
        <begin position="8"/>
        <end position="44"/>
    </location>
</feature>
<feature type="compositionally biased region" description="Basic residues" evidence="1">
    <location>
        <begin position="232"/>
        <end position="256"/>
    </location>
</feature>
<dbReference type="AlphaFoldDB" id="A0A1Q3FWN0"/>
<protein>
    <submittedName>
        <fullName evidence="3">Putative leukocyte receptor cluster member 1</fullName>
    </submittedName>
</protein>
<evidence type="ECO:0000256" key="1">
    <source>
        <dbReference type="SAM" id="MobiDB-lite"/>
    </source>
</evidence>
<feature type="region of interest" description="Disordered" evidence="1">
    <location>
        <begin position="169"/>
        <end position="270"/>
    </location>
</feature>
<name>A0A1Q3FWN0_CULTA</name>
<dbReference type="SMART" id="SM01083">
    <property type="entry name" value="Cir_N"/>
    <property type="match status" value="1"/>
</dbReference>
<dbReference type="InterPro" id="IPR019339">
    <property type="entry name" value="CIR_N_dom"/>
</dbReference>
<feature type="compositionally biased region" description="Polar residues" evidence="1">
    <location>
        <begin position="198"/>
        <end position="213"/>
    </location>
</feature>
<feature type="compositionally biased region" description="Basic and acidic residues" evidence="1">
    <location>
        <begin position="287"/>
        <end position="312"/>
    </location>
</feature>
<organism evidence="3">
    <name type="scientific">Culex tarsalis</name>
    <name type="common">Encephalitis mosquito</name>
    <dbReference type="NCBI Taxonomy" id="7177"/>
    <lineage>
        <taxon>Eukaryota</taxon>
        <taxon>Metazoa</taxon>
        <taxon>Ecdysozoa</taxon>
        <taxon>Arthropoda</taxon>
        <taxon>Hexapoda</taxon>
        <taxon>Insecta</taxon>
        <taxon>Pterygota</taxon>
        <taxon>Neoptera</taxon>
        <taxon>Endopterygota</taxon>
        <taxon>Diptera</taxon>
        <taxon>Nematocera</taxon>
        <taxon>Culicoidea</taxon>
        <taxon>Culicidae</taxon>
        <taxon>Culicinae</taxon>
        <taxon>Culicini</taxon>
        <taxon>Culex</taxon>
        <taxon>Culex</taxon>
    </lineage>
</organism>
<proteinExistence type="predicted"/>